<keyword evidence="1" id="KW-0472">Membrane</keyword>
<dbReference type="HOGENOM" id="CLU_1400508_0_0_7"/>
<dbReference type="OrthoDB" id="9827869at2"/>
<dbReference type="EMBL" id="CP001649">
    <property type="protein sequence ID" value="ACS81392.1"/>
    <property type="molecule type" value="Genomic_DNA"/>
</dbReference>
<evidence type="ECO:0008006" key="4">
    <source>
        <dbReference type="Google" id="ProtNLM"/>
    </source>
</evidence>
<feature type="transmembrane region" description="Helical" evidence="1">
    <location>
        <begin position="47"/>
        <end position="65"/>
    </location>
</feature>
<dbReference type="Proteomes" id="UP000002601">
    <property type="component" value="Chromosome"/>
</dbReference>
<dbReference type="RefSeq" id="WP_015853208.1">
    <property type="nucleotide sequence ID" value="NC_012881.1"/>
</dbReference>
<dbReference type="KEGG" id="dsa:Desal_3342"/>
<organism evidence="2 3">
    <name type="scientific">Maridesulfovibrio salexigens (strain ATCC 14822 / DSM 2638 / NCIMB 8403 / VKM B-1763)</name>
    <name type="common">Desulfovibrio salexigens</name>
    <dbReference type="NCBI Taxonomy" id="526222"/>
    <lineage>
        <taxon>Bacteria</taxon>
        <taxon>Pseudomonadati</taxon>
        <taxon>Thermodesulfobacteriota</taxon>
        <taxon>Desulfovibrionia</taxon>
        <taxon>Desulfovibrionales</taxon>
        <taxon>Desulfovibrionaceae</taxon>
        <taxon>Maridesulfovibrio</taxon>
    </lineage>
</organism>
<sequence>MPEEIILRNDMRPVGIALCGFGLFGTIGFLLFSIFGSYPAQSNGEIYLARILATLGIIAFLWKMITLNAQKYFLETSDDGIRINGTVTKYIPWENIKDIFIEQPTPEPQEDDEDYSPFMKPRLAPIMYLQIHNAEKIFFESKVYKFSPRKVDNYIEKLAALDNRIPLDMELMTANTQEEICEMLRTRWEIAVGE</sequence>
<evidence type="ECO:0000256" key="1">
    <source>
        <dbReference type="SAM" id="Phobius"/>
    </source>
</evidence>
<keyword evidence="1" id="KW-0812">Transmembrane</keyword>
<gene>
    <name evidence="2" type="ordered locus">Desal_3342</name>
</gene>
<keyword evidence="1" id="KW-1133">Transmembrane helix</keyword>
<feature type="transmembrane region" description="Helical" evidence="1">
    <location>
        <begin position="12"/>
        <end position="35"/>
    </location>
</feature>
<dbReference type="AlphaFoldDB" id="C6BS09"/>
<evidence type="ECO:0000313" key="2">
    <source>
        <dbReference type="EMBL" id="ACS81392.1"/>
    </source>
</evidence>
<protein>
    <recommendedName>
        <fullName evidence="4">PH domain-containing protein</fullName>
    </recommendedName>
</protein>
<evidence type="ECO:0000313" key="3">
    <source>
        <dbReference type="Proteomes" id="UP000002601"/>
    </source>
</evidence>
<reference evidence="2 3" key="1">
    <citation type="submission" date="2009-06" db="EMBL/GenBank/DDBJ databases">
        <title>Complete sequence of Desulfovibrio salexigens DSM 2638.</title>
        <authorList>
            <consortium name="US DOE Joint Genome Institute"/>
            <person name="Lucas S."/>
            <person name="Copeland A."/>
            <person name="Lapidus A."/>
            <person name="Glavina del Rio T."/>
            <person name="Tice H."/>
            <person name="Bruce D."/>
            <person name="Goodwin L."/>
            <person name="Pitluck S."/>
            <person name="Munk A.C."/>
            <person name="Brettin T."/>
            <person name="Detter J.C."/>
            <person name="Han C."/>
            <person name="Tapia R."/>
            <person name="Larimer F."/>
            <person name="Land M."/>
            <person name="Hauser L."/>
            <person name="Kyrpides N."/>
            <person name="Anderson I."/>
            <person name="Wall J.D."/>
            <person name="Arkin A.P."/>
            <person name="Dehal P."/>
            <person name="Chivian D."/>
            <person name="Giles B."/>
            <person name="Hazen T.C."/>
        </authorList>
    </citation>
    <scope>NUCLEOTIDE SEQUENCE [LARGE SCALE GENOMIC DNA]</scope>
    <source>
        <strain evidence="3">ATCC 14822 / DSM 2638 / NCIMB 8403 / VKM B-1763</strain>
    </source>
</reference>
<keyword evidence="3" id="KW-1185">Reference proteome</keyword>
<name>C6BS09_MARSD</name>
<accession>C6BS09</accession>
<proteinExistence type="predicted"/>